<dbReference type="RefSeq" id="WP_021011128.1">
    <property type="nucleotide sequence ID" value="NZ_ASHR01000030.1"/>
</dbReference>
<gene>
    <name evidence="3" type="ORF">L332_04295</name>
</gene>
<evidence type="ECO:0000256" key="2">
    <source>
        <dbReference type="SAM" id="Phobius"/>
    </source>
</evidence>
<evidence type="ECO:0000313" key="4">
    <source>
        <dbReference type="Proteomes" id="UP000016462"/>
    </source>
</evidence>
<keyword evidence="4" id="KW-1185">Reference proteome</keyword>
<dbReference type="Proteomes" id="UP000016462">
    <property type="component" value="Unassembled WGS sequence"/>
</dbReference>
<evidence type="ECO:0000256" key="1">
    <source>
        <dbReference type="SAM" id="MobiDB-lite"/>
    </source>
</evidence>
<comment type="caution">
    <text evidence="3">The sequence shown here is derived from an EMBL/GenBank/DDBJ whole genome shotgun (WGS) entry which is preliminary data.</text>
</comment>
<sequence length="252" mass="25641">MKVFGITIGSGDPAPLMLGAQPAVNLLPGEVLAARKSRGVRRGIVAAAIVLIVSAGGGTAAAKLQALAAEVELAFAEAQTVELLARQAEFADVLAVEAEIEARQAAREVATGTEIDWRSVIDGIVATLPEGATLVNVTAEGSSPMAGHAQPVAPLQGARVATVTFTVRSTAMLPDVVDALEGLPGFVDAQVPTQTVTPEEGIVDSTFVVHLDEGAYTNRFPPTVQAQPESGQPAAGAEGSTDAEASGEEGQQ</sequence>
<feature type="region of interest" description="Disordered" evidence="1">
    <location>
        <begin position="219"/>
        <end position="252"/>
    </location>
</feature>
<name>U1LMU8_9MICO</name>
<dbReference type="EMBL" id="ASHR01000030">
    <property type="protein sequence ID" value="ERG63674.1"/>
    <property type="molecule type" value="Genomic_DNA"/>
</dbReference>
<proteinExistence type="predicted"/>
<accession>U1LMU8</accession>
<reference evidence="3 4" key="1">
    <citation type="journal article" date="2013" name="Genome Announc.">
        <title>First draft genome sequence from a member of the genus agrococcus, isolated from modern microbialites.</title>
        <authorList>
            <person name="White R.A.III."/>
            <person name="Grassa C.J."/>
            <person name="Suttle C.A."/>
        </authorList>
    </citation>
    <scope>NUCLEOTIDE SEQUENCE [LARGE SCALE GENOMIC DNA]</scope>
    <source>
        <strain evidence="3 4">RW1</strain>
    </source>
</reference>
<dbReference type="OrthoDB" id="5196233at2"/>
<keyword evidence="2" id="KW-1133">Transmembrane helix</keyword>
<evidence type="ECO:0000313" key="3">
    <source>
        <dbReference type="EMBL" id="ERG63674.1"/>
    </source>
</evidence>
<dbReference type="AlphaFoldDB" id="U1LMU8"/>
<protein>
    <submittedName>
        <fullName evidence="3">Uncharacterized protein</fullName>
    </submittedName>
</protein>
<organism evidence="3 4">
    <name type="scientific">Agrococcus pavilionensis RW1</name>
    <dbReference type="NCBI Taxonomy" id="1330458"/>
    <lineage>
        <taxon>Bacteria</taxon>
        <taxon>Bacillati</taxon>
        <taxon>Actinomycetota</taxon>
        <taxon>Actinomycetes</taxon>
        <taxon>Micrococcales</taxon>
        <taxon>Microbacteriaceae</taxon>
        <taxon>Agrococcus</taxon>
    </lineage>
</organism>
<keyword evidence="2" id="KW-0812">Transmembrane</keyword>
<keyword evidence="2" id="KW-0472">Membrane</keyword>
<feature type="transmembrane region" description="Helical" evidence="2">
    <location>
        <begin position="44"/>
        <end position="62"/>
    </location>
</feature>